<proteinExistence type="predicted"/>
<reference evidence="1" key="1">
    <citation type="submission" date="2023-04" db="EMBL/GenBank/DDBJ databases">
        <title>A chromosome-level genome assembly of the parasitoid wasp Eretmocerus hayati.</title>
        <authorList>
            <person name="Zhong Y."/>
            <person name="Liu S."/>
            <person name="Liu Y."/>
        </authorList>
    </citation>
    <scope>NUCLEOTIDE SEQUENCE</scope>
    <source>
        <strain evidence="1">ZJU_SS_LIU_2023</strain>
    </source>
</reference>
<keyword evidence="2" id="KW-1185">Reference proteome</keyword>
<organism evidence="1 2">
    <name type="scientific">Eretmocerus hayati</name>
    <dbReference type="NCBI Taxonomy" id="131215"/>
    <lineage>
        <taxon>Eukaryota</taxon>
        <taxon>Metazoa</taxon>
        <taxon>Ecdysozoa</taxon>
        <taxon>Arthropoda</taxon>
        <taxon>Hexapoda</taxon>
        <taxon>Insecta</taxon>
        <taxon>Pterygota</taxon>
        <taxon>Neoptera</taxon>
        <taxon>Endopterygota</taxon>
        <taxon>Hymenoptera</taxon>
        <taxon>Apocrita</taxon>
        <taxon>Proctotrupomorpha</taxon>
        <taxon>Chalcidoidea</taxon>
        <taxon>Aphelinidae</taxon>
        <taxon>Aphelininae</taxon>
        <taxon>Eretmocerus</taxon>
    </lineage>
</organism>
<dbReference type="Proteomes" id="UP001239111">
    <property type="component" value="Chromosome 3"/>
</dbReference>
<dbReference type="EMBL" id="CM056743">
    <property type="protein sequence ID" value="KAJ8669939.1"/>
    <property type="molecule type" value="Genomic_DNA"/>
</dbReference>
<name>A0ACC2NFB8_9HYME</name>
<evidence type="ECO:0000313" key="2">
    <source>
        <dbReference type="Proteomes" id="UP001239111"/>
    </source>
</evidence>
<accession>A0ACC2NFB8</accession>
<sequence length="694" mass="76545">MSGDSRCGLCGVYPKWIQSWATSRNFIAVYGLLGTIQAMAFIYMGVSLTTLEKRFKIPSRTTGIILSGNEISQILSILLIYYGGSGHRPRWIAAGVAFSAASCFVLALPHLIYGPGQNALVLTKEYLNSSSSLSNVGDFGTPKSKNSELSEICWSNGRPDDKCGAEQLADTSLVPKLLVFFSQFILGIGTTLYYGLGQTFLDDNSKKKNTPMLLAVTFALRTVGPAFGFVLGYLCLKIYIAPTLHPIIENDDPRWLGAWWLGWVILGTSMAVIAVLLAMFPRELQKSKKSSKKQILIESEMPLKKDIVEKKIEKSVPQEMPSLKDFPKMSKRILKNKLLMFNIASGIFYILSAAPFMSFITKYLEVLYQTKPGEGTVVVGPLTLIGMIVGFLVSGLVISRLKPSPRPLLFWNVIIGLCYFSGQLSFTFFGCDTGAIQGIDYSAMKVNLITPCNSVCNCGDVKYSPVCHEPTKTTYFSACHAGCHNVVNETIFTNCSCVIDKSYNQSAIIQELFGPSETSSSTFEMKNNKVIAGVCKNDCFRAFVTFTIISLVINILGCSGRLGNVLVNFRCVEKRDKSLAQGISLMLISIFALIPGPIIFGAIMDSTCLVWDMSCKTRGNCWIYHRDSFRYYVNLTSACLSLCGAFFDGIVCYLSKGVDLYGDLDETEPKRPTFSELDKELKLSNQHNTNLKPT</sequence>
<gene>
    <name evidence="1" type="ORF">QAD02_001198</name>
</gene>
<comment type="caution">
    <text evidence="1">The sequence shown here is derived from an EMBL/GenBank/DDBJ whole genome shotgun (WGS) entry which is preliminary data.</text>
</comment>
<evidence type="ECO:0000313" key="1">
    <source>
        <dbReference type="EMBL" id="KAJ8669939.1"/>
    </source>
</evidence>
<protein>
    <submittedName>
        <fullName evidence="1">Uncharacterized protein</fullName>
    </submittedName>
</protein>